<reference evidence="2" key="1">
    <citation type="submission" date="2020-02" db="EMBL/GenBank/DDBJ databases">
        <authorList>
            <person name="Meier V. D."/>
        </authorList>
    </citation>
    <scope>NUCLEOTIDE SEQUENCE</scope>
    <source>
        <strain evidence="2">AVDCRST_MAG12</strain>
    </source>
</reference>
<organism evidence="2">
    <name type="scientific">uncultured Rubrobacteraceae bacterium</name>
    <dbReference type="NCBI Taxonomy" id="349277"/>
    <lineage>
        <taxon>Bacteria</taxon>
        <taxon>Bacillati</taxon>
        <taxon>Actinomycetota</taxon>
        <taxon>Rubrobacteria</taxon>
        <taxon>Rubrobacterales</taxon>
        <taxon>Rubrobacteraceae</taxon>
        <taxon>environmental samples</taxon>
    </lineage>
</organism>
<protein>
    <submittedName>
        <fullName evidence="2">Uncharacterized protein</fullName>
    </submittedName>
</protein>
<evidence type="ECO:0000313" key="2">
    <source>
        <dbReference type="EMBL" id="CAA9475884.1"/>
    </source>
</evidence>
<evidence type="ECO:0000256" key="1">
    <source>
        <dbReference type="SAM" id="MobiDB-lite"/>
    </source>
</evidence>
<gene>
    <name evidence="2" type="ORF">AVDCRST_MAG12-1156</name>
</gene>
<feature type="region of interest" description="Disordered" evidence="1">
    <location>
        <begin position="34"/>
        <end position="54"/>
    </location>
</feature>
<proteinExistence type="predicted"/>
<dbReference type="AlphaFoldDB" id="A0A6J4RRC9"/>
<dbReference type="EMBL" id="CADCVK010000187">
    <property type="protein sequence ID" value="CAA9475884.1"/>
    <property type="molecule type" value="Genomic_DNA"/>
</dbReference>
<sequence length="84" mass="8978">MASATIGPRRGAAIVTGSHVHGLVSALTLLGSSRRRSRWEPQPDTSTGADPSSRLHVCPGVADILFSANFRPTSVTHQREARIF</sequence>
<accession>A0A6J4RRC9</accession>
<name>A0A6J4RRC9_9ACTN</name>